<dbReference type="Gramene" id="OBART06G28270.1">
    <property type="protein sequence ID" value="OBART06G28270.1"/>
    <property type="gene ID" value="OBART06G28270"/>
</dbReference>
<dbReference type="Gene3D" id="3.40.50.1820">
    <property type="entry name" value="alpha/beta hydrolase"/>
    <property type="match status" value="1"/>
</dbReference>
<dbReference type="PANTHER" id="PTHR12265">
    <property type="entry name" value="TRANSMEMBRANE PROTEIN 53"/>
    <property type="match status" value="1"/>
</dbReference>
<reference evidence="7" key="1">
    <citation type="journal article" date="2009" name="Rice">
        <title>De Novo Next Generation Sequencing of Plant Genomes.</title>
        <authorList>
            <person name="Rounsley S."/>
            <person name="Marri P.R."/>
            <person name="Yu Y."/>
            <person name="He R."/>
            <person name="Sisneros N."/>
            <person name="Goicoechea J.L."/>
            <person name="Lee S.J."/>
            <person name="Angelova A."/>
            <person name="Kudrna D."/>
            <person name="Luo M."/>
            <person name="Affourtit J."/>
            <person name="Desany B."/>
            <person name="Knight J."/>
            <person name="Niazi F."/>
            <person name="Egholm M."/>
            <person name="Wing R.A."/>
        </authorList>
    </citation>
    <scope>NUCLEOTIDE SEQUENCE [LARGE SCALE GENOMIC DNA]</scope>
    <source>
        <strain evidence="7">cv. IRGC 105608</strain>
    </source>
</reference>
<dbReference type="eggNOG" id="KOG2521">
    <property type="taxonomic scope" value="Eukaryota"/>
</dbReference>
<dbReference type="Proteomes" id="UP000026960">
    <property type="component" value="Chromosome 6"/>
</dbReference>
<evidence type="ECO:0000256" key="6">
    <source>
        <dbReference type="ARBA" id="ARBA00034303"/>
    </source>
</evidence>
<dbReference type="SUPFAM" id="SSF53474">
    <property type="entry name" value="alpha/beta-Hydrolases"/>
    <property type="match status" value="1"/>
</dbReference>
<reference evidence="7" key="2">
    <citation type="submission" date="2015-03" db="UniProtKB">
        <authorList>
            <consortium name="EnsemblPlants"/>
        </authorList>
    </citation>
    <scope>IDENTIFICATION</scope>
</reference>
<keyword evidence="8" id="KW-1185">Reference proteome</keyword>
<evidence type="ECO:0000256" key="5">
    <source>
        <dbReference type="ARBA" id="ARBA00023242"/>
    </source>
</evidence>
<protein>
    <submittedName>
        <fullName evidence="7">Uncharacterized protein</fullName>
    </submittedName>
</protein>
<keyword evidence="5" id="KW-0539">Nucleus</keyword>
<accession>A0A0D3GL48</accession>
<evidence type="ECO:0000256" key="4">
    <source>
        <dbReference type="ARBA" id="ARBA00023136"/>
    </source>
</evidence>
<dbReference type="AlphaFoldDB" id="A0A0D3GL48"/>
<dbReference type="HOGENOM" id="CLU_036503_2_0_1"/>
<dbReference type="PANTHER" id="PTHR12265:SF30">
    <property type="entry name" value="TRANSMEMBRANE PROTEIN 53"/>
    <property type="match status" value="1"/>
</dbReference>
<comment type="similarity">
    <text evidence="1">Belongs to the TMEM53 family.</text>
</comment>
<evidence type="ECO:0000313" key="7">
    <source>
        <dbReference type="EnsemblPlants" id="OBART06G28270.1"/>
    </source>
</evidence>
<name>A0A0D3GL48_9ORYZ</name>
<dbReference type="EnsemblPlants" id="OBART06G28270.1">
    <property type="protein sequence ID" value="OBART06G28270.1"/>
    <property type="gene ID" value="OBART06G28270"/>
</dbReference>
<evidence type="ECO:0000313" key="8">
    <source>
        <dbReference type="Proteomes" id="UP000026960"/>
    </source>
</evidence>
<dbReference type="InterPro" id="IPR029058">
    <property type="entry name" value="AB_hydrolase_fold"/>
</dbReference>
<dbReference type="InterPro" id="IPR008547">
    <property type="entry name" value="DUF829_TMEM53"/>
</dbReference>
<sequence>MMASLHRPLSAMAVAAFAAVSSLELPDRLSHHKLPDTTVDAEAVVSIPASRPDVSAAPSASAMSRLHFLPRNLQTSHPAKAPPASLPVIHTVYHYAKFAKYYSEEEAVTTAMPSSSSPDVLYRWHLPEPKVCGDSHGKSQTVVVLLGWLGSRQKHLKRYADWYTSRGYHAVTFTLPMSDIVSYNVGGKAEKNVEMLSEHLADWVSEEDGKKIVFHTFSNTGWLCYGVILENLQRQDPSAMDKIKGCVVDSAPVAVPDSQVWASGFSAAIMKKHSVAAKGVKPNDVRPDVLVVESNKDHPKPAVSEAILLSALEKLFDVVLNYPAINRKLSGVMELLSSKQPKCPQLYIYSSADRVIPAKSVESFVESQRQAGHEVRACDFVSSPHVDHYRSNPELYTSQLTEFMEDCVLARCQAKEEEKEEEEEEEVTN</sequence>
<dbReference type="GO" id="GO:0005640">
    <property type="term" value="C:nuclear outer membrane"/>
    <property type="evidence" value="ECO:0007669"/>
    <property type="project" value="UniProtKB-SubCell"/>
</dbReference>
<comment type="subcellular location">
    <subcellularLocation>
        <location evidence="6">Nucleus outer membrane</location>
        <topology evidence="6">Single-pass membrane protein</topology>
    </subcellularLocation>
</comment>
<dbReference type="Pfam" id="PF05705">
    <property type="entry name" value="DUF829"/>
    <property type="match status" value="1"/>
</dbReference>
<evidence type="ECO:0000256" key="2">
    <source>
        <dbReference type="ARBA" id="ARBA00022692"/>
    </source>
</evidence>
<keyword evidence="2" id="KW-0812">Transmembrane</keyword>
<dbReference type="PaxDb" id="65489-OBART06G28270.1"/>
<proteinExistence type="inferred from homology"/>
<keyword evidence="3" id="KW-1133">Transmembrane helix</keyword>
<keyword evidence="4" id="KW-0472">Membrane</keyword>
<evidence type="ECO:0000256" key="1">
    <source>
        <dbReference type="ARBA" id="ARBA00007387"/>
    </source>
</evidence>
<evidence type="ECO:0000256" key="3">
    <source>
        <dbReference type="ARBA" id="ARBA00022989"/>
    </source>
</evidence>
<organism evidence="7">
    <name type="scientific">Oryza barthii</name>
    <dbReference type="NCBI Taxonomy" id="65489"/>
    <lineage>
        <taxon>Eukaryota</taxon>
        <taxon>Viridiplantae</taxon>
        <taxon>Streptophyta</taxon>
        <taxon>Embryophyta</taxon>
        <taxon>Tracheophyta</taxon>
        <taxon>Spermatophyta</taxon>
        <taxon>Magnoliopsida</taxon>
        <taxon>Liliopsida</taxon>
        <taxon>Poales</taxon>
        <taxon>Poaceae</taxon>
        <taxon>BOP clade</taxon>
        <taxon>Oryzoideae</taxon>
        <taxon>Oryzeae</taxon>
        <taxon>Oryzinae</taxon>
        <taxon>Oryza</taxon>
    </lineage>
</organism>